<evidence type="ECO:0000256" key="1">
    <source>
        <dbReference type="SAM" id="MobiDB-lite"/>
    </source>
</evidence>
<reference evidence="3 4" key="1">
    <citation type="submission" date="2020-06" db="EMBL/GenBank/DDBJ databases">
        <authorList>
            <person name="Chanama M."/>
        </authorList>
    </citation>
    <scope>NUCLEOTIDE SEQUENCE [LARGE SCALE GENOMIC DNA]</scope>
    <source>
        <strain evidence="3 4">TBRC6557</strain>
    </source>
</reference>
<keyword evidence="4" id="KW-1185">Reference proteome</keyword>
<name>A0A7Y6MB98_9ACTN</name>
<evidence type="ECO:0000256" key="2">
    <source>
        <dbReference type="SAM" id="Phobius"/>
    </source>
</evidence>
<gene>
    <name evidence="3" type="ORF">HT134_18365</name>
</gene>
<dbReference type="RefSeq" id="WP_175601585.1">
    <property type="nucleotide sequence ID" value="NZ_JABWGO010000003.1"/>
</dbReference>
<evidence type="ECO:0008006" key="5">
    <source>
        <dbReference type="Google" id="ProtNLM"/>
    </source>
</evidence>
<keyword evidence="2" id="KW-1133">Transmembrane helix</keyword>
<feature type="transmembrane region" description="Helical" evidence="2">
    <location>
        <begin position="132"/>
        <end position="152"/>
    </location>
</feature>
<organism evidence="3 4">
    <name type="scientific">Nonomuraea rhodomycinica</name>
    <dbReference type="NCBI Taxonomy" id="1712872"/>
    <lineage>
        <taxon>Bacteria</taxon>
        <taxon>Bacillati</taxon>
        <taxon>Actinomycetota</taxon>
        <taxon>Actinomycetes</taxon>
        <taxon>Streptosporangiales</taxon>
        <taxon>Streptosporangiaceae</taxon>
        <taxon>Nonomuraea</taxon>
    </lineage>
</organism>
<feature type="transmembrane region" description="Helical" evidence="2">
    <location>
        <begin position="59"/>
        <end position="82"/>
    </location>
</feature>
<comment type="caution">
    <text evidence="3">The sequence shown here is derived from an EMBL/GenBank/DDBJ whole genome shotgun (WGS) entry which is preliminary data.</text>
</comment>
<evidence type="ECO:0000313" key="3">
    <source>
        <dbReference type="EMBL" id="NUW42093.1"/>
    </source>
</evidence>
<dbReference type="Proteomes" id="UP000546126">
    <property type="component" value="Unassembled WGS sequence"/>
</dbReference>
<dbReference type="EMBL" id="JABWGO010000003">
    <property type="protein sequence ID" value="NUW42093.1"/>
    <property type="molecule type" value="Genomic_DNA"/>
</dbReference>
<accession>A0A7Y6MB98</accession>
<evidence type="ECO:0000313" key="4">
    <source>
        <dbReference type="Proteomes" id="UP000546126"/>
    </source>
</evidence>
<feature type="compositionally biased region" description="Low complexity" evidence="1">
    <location>
        <begin position="31"/>
        <end position="49"/>
    </location>
</feature>
<feature type="transmembrane region" description="Helical" evidence="2">
    <location>
        <begin position="102"/>
        <end position="125"/>
    </location>
</feature>
<keyword evidence="2" id="KW-0472">Membrane</keyword>
<dbReference type="AlphaFoldDB" id="A0A7Y6MB98"/>
<sequence length="262" mass="26543">MTAFSPAADAAGPLNSSVNGPLNGPADGVVNGPANSRAANGAAVAPGDTGRPARVLRRAAAGALVAGPALMLAGMMTCPPQVSDSAADYITSLARDTSLTELSAMLLHYGLVAGALGALAVPGLVRGRKGAWPTLLGALATAIGLLNVSGAVRDDWWRMVTGRQLPLDVAVRISDTVDGSAFMPLWSGTELLAFLGLLALSAGLARAGVVGWWLSAVYLAAFAGMTLIPVQLTYVVGAAFSLLFLPLAVAGVRLFQRERAAA</sequence>
<protein>
    <recommendedName>
        <fullName evidence="5">DUF4386 family protein</fullName>
    </recommendedName>
</protein>
<feature type="transmembrane region" description="Helical" evidence="2">
    <location>
        <begin position="181"/>
        <end position="200"/>
    </location>
</feature>
<proteinExistence type="predicted"/>
<feature type="transmembrane region" description="Helical" evidence="2">
    <location>
        <begin position="234"/>
        <end position="255"/>
    </location>
</feature>
<feature type="region of interest" description="Disordered" evidence="1">
    <location>
        <begin position="1"/>
        <end position="49"/>
    </location>
</feature>
<keyword evidence="2" id="KW-0812">Transmembrane</keyword>
<feature type="transmembrane region" description="Helical" evidence="2">
    <location>
        <begin position="207"/>
        <end position="228"/>
    </location>
</feature>